<dbReference type="Proteomes" id="UP000094065">
    <property type="component" value="Unassembled WGS sequence"/>
</dbReference>
<dbReference type="SUPFAM" id="SSF53613">
    <property type="entry name" value="Ribokinase-like"/>
    <property type="match status" value="1"/>
</dbReference>
<reference evidence="3 4" key="1">
    <citation type="submission" date="2016-06" db="EMBL/GenBank/DDBJ databases">
        <title>Evolution of pathogenesis and genome organization in the Tremellales.</title>
        <authorList>
            <person name="Cuomo C."/>
            <person name="Litvintseva A."/>
            <person name="Heitman J."/>
            <person name="Chen Y."/>
            <person name="Sun S."/>
            <person name="Springer D."/>
            <person name="Dromer F."/>
            <person name="Young S."/>
            <person name="Zeng Q."/>
            <person name="Chapman S."/>
            <person name="Gujja S."/>
            <person name="Saif S."/>
            <person name="Birren B."/>
        </authorList>
    </citation>
    <scope>NUCLEOTIDE SEQUENCE [LARGE SCALE GENOMIC DNA]</scope>
    <source>
        <strain evidence="3 4">CBS 6039</strain>
    </source>
</reference>
<dbReference type="PANTHER" id="PTHR47098:SF2">
    <property type="entry name" value="PROTEIN MAK32"/>
    <property type="match status" value="1"/>
</dbReference>
<dbReference type="STRING" id="1295533.A0A1E3HN95"/>
<keyword evidence="4" id="KW-1185">Reference proteome</keyword>
<dbReference type="OrthoDB" id="497927at2759"/>
<feature type="compositionally biased region" description="Pro residues" evidence="1">
    <location>
        <begin position="37"/>
        <end position="53"/>
    </location>
</feature>
<dbReference type="InterPro" id="IPR011611">
    <property type="entry name" value="PfkB_dom"/>
</dbReference>
<dbReference type="RefSeq" id="XP_018993056.1">
    <property type="nucleotide sequence ID" value="XM_019139113.1"/>
</dbReference>
<dbReference type="PANTHER" id="PTHR47098">
    <property type="entry name" value="PROTEIN MAK32"/>
    <property type="match status" value="1"/>
</dbReference>
<sequence>MPPVLASIGTVLIDAFDTLPRPVVDDVSPEYSSPTSPGVPQPPMSNVPPPLFIPPSHLRLSPSLSSPSASAPSGPSTPQLSLDDIPVPNAEEVYEMLGGGGLFALVGARIWLPPSRLRALANRAPPEEDDCPKDIEDRLNKLGEEIWVWNRGPGVKMTRARIRYEGNVRYFQPIVKAPHWSWTDMCESPLRDSEYLHIAPPYSPKDVFDLIEEQKASKGQTWNPKVVFEPTPPSCHAGQREWLEKILPHIHVLSPNHEELFSFYDIPTMSVQSPSLRPTVEHLVTSLIHDVGIGADGEGIIVIRCGSLGSCVGTKQGGLKWCPAYWDKENSKRVKDVTGAGNSFLGGYVAGLHLSDNPYEAALYATVSSSFVVEQFGLPSLTGADASTGEEEWNSDNPSRRLRHLKKRLLAICN</sequence>
<dbReference type="EMBL" id="AWGJ01000007">
    <property type="protein sequence ID" value="ODN77820.1"/>
    <property type="molecule type" value="Genomic_DNA"/>
</dbReference>
<dbReference type="InterPro" id="IPR029056">
    <property type="entry name" value="Ribokinase-like"/>
</dbReference>
<name>A0A1E3HN95_9TREE</name>
<feature type="domain" description="Carbohydrate kinase PfkB" evidence="2">
    <location>
        <begin position="184"/>
        <end position="377"/>
    </location>
</feature>
<protein>
    <recommendedName>
        <fullName evidence="2">Carbohydrate kinase PfkB domain-containing protein</fullName>
    </recommendedName>
</protein>
<dbReference type="Pfam" id="PF00294">
    <property type="entry name" value="PfkB"/>
    <property type="match status" value="1"/>
</dbReference>
<feature type="region of interest" description="Disordered" evidence="1">
    <location>
        <begin position="23"/>
        <end position="84"/>
    </location>
</feature>
<evidence type="ECO:0000256" key="1">
    <source>
        <dbReference type="SAM" id="MobiDB-lite"/>
    </source>
</evidence>
<dbReference type="Gene3D" id="3.40.1190.20">
    <property type="match status" value="1"/>
</dbReference>
<feature type="compositionally biased region" description="Low complexity" evidence="1">
    <location>
        <begin position="54"/>
        <end position="78"/>
    </location>
</feature>
<evidence type="ECO:0000313" key="3">
    <source>
        <dbReference type="EMBL" id="ODN77820.1"/>
    </source>
</evidence>
<proteinExistence type="predicted"/>
<gene>
    <name evidence="3" type="ORF">L202_04941</name>
</gene>
<organism evidence="3 4">
    <name type="scientific">Cryptococcus amylolentus CBS 6039</name>
    <dbReference type="NCBI Taxonomy" id="1295533"/>
    <lineage>
        <taxon>Eukaryota</taxon>
        <taxon>Fungi</taxon>
        <taxon>Dikarya</taxon>
        <taxon>Basidiomycota</taxon>
        <taxon>Agaricomycotina</taxon>
        <taxon>Tremellomycetes</taxon>
        <taxon>Tremellales</taxon>
        <taxon>Cryptococcaceae</taxon>
        <taxon>Cryptococcus</taxon>
    </lineage>
</organism>
<evidence type="ECO:0000313" key="4">
    <source>
        <dbReference type="Proteomes" id="UP000094065"/>
    </source>
</evidence>
<dbReference type="GeneID" id="30156250"/>
<accession>A0A1E3HN95</accession>
<dbReference type="AlphaFoldDB" id="A0A1E3HN95"/>
<comment type="caution">
    <text evidence="3">The sequence shown here is derived from an EMBL/GenBank/DDBJ whole genome shotgun (WGS) entry which is preliminary data.</text>
</comment>
<evidence type="ECO:0000259" key="2">
    <source>
        <dbReference type="Pfam" id="PF00294"/>
    </source>
</evidence>